<reference evidence="1 2" key="1">
    <citation type="submission" date="2017-09" db="EMBL/GenBank/DDBJ databases">
        <title>Comparative genomics of rhizobia isolated from Phaseolus vulgaris in China.</title>
        <authorList>
            <person name="Tong W."/>
        </authorList>
    </citation>
    <scope>NUCLEOTIDE SEQUENCE [LARGE SCALE GENOMIC DNA]</scope>
    <source>
        <strain evidence="1 2">PCH1</strain>
    </source>
</reference>
<dbReference type="NCBIfam" id="TIGR01549">
    <property type="entry name" value="HAD-SF-IA-v1"/>
    <property type="match status" value="1"/>
</dbReference>
<accession>A0A2A6M6U6</accession>
<dbReference type="Gene3D" id="1.10.150.240">
    <property type="entry name" value="Putative phosphatase, domain 2"/>
    <property type="match status" value="1"/>
</dbReference>
<evidence type="ECO:0000313" key="2">
    <source>
        <dbReference type="Proteomes" id="UP000220353"/>
    </source>
</evidence>
<dbReference type="InterPro" id="IPR036412">
    <property type="entry name" value="HAD-like_sf"/>
</dbReference>
<dbReference type="EMBL" id="NWTC01000001">
    <property type="protein sequence ID" value="PDT50534.1"/>
    <property type="molecule type" value="Genomic_DNA"/>
</dbReference>
<dbReference type="InterPro" id="IPR023198">
    <property type="entry name" value="PGP-like_dom2"/>
</dbReference>
<gene>
    <name evidence="1" type="ORF">CO661_00240</name>
</gene>
<dbReference type="GO" id="GO:0043136">
    <property type="term" value="F:sn-glycerol 3-phosphatase activity"/>
    <property type="evidence" value="ECO:0007669"/>
    <property type="project" value="TreeGrafter"/>
</dbReference>
<dbReference type="NCBIfam" id="TIGR01509">
    <property type="entry name" value="HAD-SF-IA-v3"/>
    <property type="match status" value="1"/>
</dbReference>
<dbReference type="PROSITE" id="PS01228">
    <property type="entry name" value="COF_1"/>
    <property type="match status" value="1"/>
</dbReference>
<proteinExistence type="predicted"/>
<name>A0A2A6M6U6_RHIFR</name>
<dbReference type="SFLD" id="SFLDS00003">
    <property type="entry name" value="Haloacid_Dehalogenase"/>
    <property type="match status" value="1"/>
</dbReference>
<sequence>MPVISSTLGPYGALLFDMDGTILTSIAAVERAWSAWARRIGAPIEEVLSYLHGRRAIDTISHFSPPGTDILSEVRWLDAREQQDMDGIAELPGAGTFLRALPKHRWAVVTSANRHLAIQRMAAAGLPLPQVMITSNDVSQGKPHPEGYQRAAATLGINPQRCLVLEDTRSGVRAGLSAGAEVLHIAGTESVDQSPVKMTVNGYKHLSVDVQPDFVRIVIAS</sequence>
<dbReference type="Pfam" id="PF00702">
    <property type="entry name" value="Hydrolase"/>
    <property type="match status" value="1"/>
</dbReference>
<dbReference type="PANTHER" id="PTHR43481:SF4">
    <property type="entry name" value="GLYCEROL-1-PHOSPHATE PHOSPHOHYDROLASE 1-RELATED"/>
    <property type="match status" value="1"/>
</dbReference>
<dbReference type="PANTHER" id="PTHR43481">
    <property type="entry name" value="FRUCTOSE-1-PHOSPHATE PHOSPHATASE"/>
    <property type="match status" value="1"/>
</dbReference>
<organism evidence="1 2">
    <name type="scientific">Rhizobium fredii</name>
    <name type="common">Sinorhizobium fredii</name>
    <dbReference type="NCBI Taxonomy" id="380"/>
    <lineage>
        <taxon>Bacteria</taxon>
        <taxon>Pseudomonadati</taxon>
        <taxon>Pseudomonadota</taxon>
        <taxon>Alphaproteobacteria</taxon>
        <taxon>Hyphomicrobiales</taxon>
        <taxon>Rhizobiaceae</taxon>
        <taxon>Sinorhizobium/Ensifer group</taxon>
        <taxon>Sinorhizobium</taxon>
    </lineage>
</organism>
<dbReference type="AlphaFoldDB" id="A0A2A6M6U6"/>
<dbReference type="InterPro" id="IPR023214">
    <property type="entry name" value="HAD_sf"/>
</dbReference>
<dbReference type="SUPFAM" id="SSF56784">
    <property type="entry name" value="HAD-like"/>
    <property type="match status" value="1"/>
</dbReference>
<dbReference type="SFLD" id="SFLDG01129">
    <property type="entry name" value="C1.5:_HAD__Beta-PGM__Phosphata"/>
    <property type="match status" value="1"/>
</dbReference>
<dbReference type="InterPro" id="IPR051806">
    <property type="entry name" value="HAD-like_SPP"/>
</dbReference>
<dbReference type="Proteomes" id="UP000220353">
    <property type="component" value="Unassembled WGS sequence"/>
</dbReference>
<evidence type="ECO:0000313" key="1">
    <source>
        <dbReference type="EMBL" id="PDT50534.1"/>
    </source>
</evidence>
<protein>
    <submittedName>
        <fullName evidence="1">Glycerol-3-phosphatase</fullName>
    </submittedName>
</protein>
<dbReference type="InterPro" id="IPR006439">
    <property type="entry name" value="HAD-SF_hydro_IA"/>
</dbReference>
<dbReference type="Gene3D" id="3.40.50.1000">
    <property type="entry name" value="HAD superfamily/HAD-like"/>
    <property type="match status" value="1"/>
</dbReference>
<dbReference type="GO" id="GO:0050308">
    <property type="term" value="F:sugar-phosphatase activity"/>
    <property type="evidence" value="ECO:0007669"/>
    <property type="project" value="TreeGrafter"/>
</dbReference>
<comment type="caution">
    <text evidence="1">The sequence shown here is derived from an EMBL/GenBank/DDBJ whole genome shotgun (WGS) entry which is preliminary data.</text>
</comment>